<dbReference type="Proteomes" id="UP000194873">
    <property type="component" value="Unassembled WGS sequence"/>
</dbReference>
<dbReference type="OrthoDB" id="886710at2"/>
<evidence type="ECO:0000313" key="4">
    <source>
        <dbReference type="Proteomes" id="UP000194873"/>
    </source>
</evidence>
<keyword evidence="4" id="KW-1185">Reference proteome</keyword>
<dbReference type="AlphaFoldDB" id="A0A243WK16"/>
<feature type="chain" id="PRO_5012557632" evidence="2">
    <location>
        <begin position="21"/>
        <end position="118"/>
    </location>
</feature>
<reference evidence="3 4" key="1">
    <citation type="submission" date="2017-01" db="EMBL/GenBank/DDBJ databases">
        <title>A new Hymenobacter.</title>
        <authorList>
            <person name="Liang Y."/>
            <person name="Feng F."/>
        </authorList>
    </citation>
    <scope>NUCLEOTIDE SEQUENCE [LARGE SCALE GENOMIC DNA]</scope>
    <source>
        <strain evidence="3">MIMBbqt21</strain>
    </source>
</reference>
<feature type="compositionally biased region" description="Low complexity" evidence="1">
    <location>
        <begin position="87"/>
        <end position="112"/>
    </location>
</feature>
<dbReference type="EMBL" id="MTSE01000001">
    <property type="protein sequence ID" value="OUJ75949.1"/>
    <property type="molecule type" value="Genomic_DNA"/>
</dbReference>
<dbReference type="RefSeq" id="WP_086592195.1">
    <property type="nucleotide sequence ID" value="NZ_MTSE01000001.1"/>
</dbReference>
<sequence length="118" mass="12697">MRLSFLFLAFAALVGAPAVAQQVRRTANGYHHTRNTKAKARSGAYARYDRSARRNEDNLKLAPGLRLNMPSPPTTDYMGRPLKKKAAPATAGATSLSAEKSPAKASSTAAPATKRRTR</sequence>
<evidence type="ECO:0000256" key="1">
    <source>
        <dbReference type="SAM" id="MobiDB-lite"/>
    </source>
</evidence>
<feature type="compositionally biased region" description="Basic and acidic residues" evidence="1">
    <location>
        <begin position="47"/>
        <end position="59"/>
    </location>
</feature>
<feature type="compositionally biased region" description="Basic residues" evidence="1">
    <location>
        <begin position="31"/>
        <end position="40"/>
    </location>
</feature>
<gene>
    <name evidence="3" type="ORF">BXP70_01285</name>
</gene>
<organism evidence="3 4">
    <name type="scientific">Hymenobacter crusticola</name>
    <dbReference type="NCBI Taxonomy" id="1770526"/>
    <lineage>
        <taxon>Bacteria</taxon>
        <taxon>Pseudomonadati</taxon>
        <taxon>Bacteroidota</taxon>
        <taxon>Cytophagia</taxon>
        <taxon>Cytophagales</taxon>
        <taxon>Hymenobacteraceae</taxon>
        <taxon>Hymenobacter</taxon>
    </lineage>
</organism>
<accession>A0A243WK16</accession>
<keyword evidence="2" id="KW-0732">Signal</keyword>
<feature type="region of interest" description="Disordered" evidence="1">
    <location>
        <begin position="29"/>
        <end position="118"/>
    </location>
</feature>
<comment type="caution">
    <text evidence="3">The sequence shown here is derived from an EMBL/GenBank/DDBJ whole genome shotgun (WGS) entry which is preliminary data.</text>
</comment>
<feature type="signal peptide" evidence="2">
    <location>
        <begin position="1"/>
        <end position="20"/>
    </location>
</feature>
<evidence type="ECO:0000256" key="2">
    <source>
        <dbReference type="SAM" id="SignalP"/>
    </source>
</evidence>
<name>A0A243WK16_9BACT</name>
<proteinExistence type="predicted"/>
<evidence type="ECO:0000313" key="3">
    <source>
        <dbReference type="EMBL" id="OUJ75949.1"/>
    </source>
</evidence>
<protein>
    <submittedName>
        <fullName evidence="3">Uncharacterized protein</fullName>
    </submittedName>
</protein>